<comment type="caution">
    <text evidence="2">The sequence shown here is derived from an EMBL/GenBank/DDBJ whole genome shotgun (WGS) entry which is preliminary data.</text>
</comment>
<dbReference type="AlphaFoldDB" id="A0AAN6YUM6"/>
<gene>
    <name evidence="2" type="ORF">N656DRAFT_796901</name>
</gene>
<evidence type="ECO:0000313" key="2">
    <source>
        <dbReference type="EMBL" id="KAK4113664.1"/>
    </source>
</evidence>
<protein>
    <submittedName>
        <fullName evidence="2">Uncharacterized protein</fullName>
    </submittedName>
</protein>
<keyword evidence="3" id="KW-1185">Reference proteome</keyword>
<keyword evidence="1" id="KW-1133">Transmembrane helix</keyword>
<keyword evidence="1" id="KW-0812">Transmembrane</keyword>
<organism evidence="2 3">
    <name type="scientific">Canariomyces notabilis</name>
    <dbReference type="NCBI Taxonomy" id="2074819"/>
    <lineage>
        <taxon>Eukaryota</taxon>
        <taxon>Fungi</taxon>
        <taxon>Dikarya</taxon>
        <taxon>Ascomycota</taxon>
        <taxon>Pezizomycotina</taxon>
        <taxon>Sordariomycetes</taxon>
        <taxon>Sordariomycetidae</taxon>
        <taxon>Sordariales</taxon>
        <taxon>Chaetomiaceae</taxon>
        <taxon>Canariomyces</taxon>
    </lineage>
</organism>
<feature type="transmembrane region" description="Helical" evidence="1">
    <location>
        <begin position="43"/>
        <end position="64"/>
    </location>
</feature>
<accession>A0AAN6YUM6</accession>
<name>A0AAN6YUM6_9PEZI</name>
<dbReference type="Proteomes" id="UP001302812">
    <property type="component" value="Unassembled WGS sequence"/>
</dbReference>
<dbReference type="RefSeq" id="XP_064671234.1">
    <property type="nucleotide sequence ID" value="XM_064817579.1"/>
</dbReference>
<reference evidence="2" key="1">
    <citation type="journal article" date="2023" name="Mol. Phylogenet. Evol.">
        <title>Genome-scale phylogeny and comparative genomics of the fungal order Sordariales.</title>
        <authorList>
            <person name="Hensen N."/>
            <person name="Bonometti L."/>
            <person name="Westerberg I."/>
            <person name="Brannstrom I.O."/>
            <person name="Guillou S."/>
            <person name="Cros-Aarteil S."/>
            <person name="Calhoun S."/>
            <person name="Haridas S."/>
            <person name="Kuo A."/>
            <person name="Mondo S."/>
            <person name="Pangilinan J."/>
            <person name="Riley R."/>
            <person name="LaButti K."/>
            <person name="Andreopoulos B."/>
            <person name="Lipzen A."/>
            <person name="Chen C."/>
            <person name="Yan M."/>
            <person name="Daum C."/>
            <person name="Ng V."/>
            <person name="Clum A."/>
            <person name="Steindorff A."/>
            <person name="Ohm R.A."/>
            <person name="Martin F."/>
            <person name="Silar P."/>
            <person name="Natvig D.O."/>
            <person name="Lalanne C."/>
            <person name="Gautier V."/>
            <person name="Ament-Velasquez S.L."/>
            <person name="Kruys A."/>
            <person name="Hutchinson M.I."/>
            <person name="Powell A.J."/>
            <person name="Barry K."/>
            <person name="Miller A.N."/>
            <person name="Grigoriev I.V."/>
            <person name="Debuchy R."/>
            <person name="Gladieux P."/>
            <person name="Hiltunen Thoren M."/>
            <person name="Johannesson H."/>
        </authorList>
    </citation>
    <scope>NUCLEOTIDE SEQUENCE</scope>
    <source>
        <strain evidence="2">CBS 508.74</strain>
    </source>
</reference>
<evidence type="ECO:0000313" key="3">
    <source>
        <dbReference type="Proteomes" id="UP001302812"/>
    </source>
</evidence>
<dbReference type="GeneID" id="89941704"/>
<sequence length="128" mass="14110">MTRNQYFQIDDLIPPNLNDTASFFRRLTLDGPSWYMYLHSTTLFQILQVACVLLAVFTVLTCLAGPDLLIFDVSVNNNTNMSCRSIILSTGPRISTHSITLPRITTSSANNNLPASTSSLGLTLSHNC</sequence>
<proteinExistence type="predicted"/>
<evidence type="ECO:0000256" key="1">
    <source>
        <dbReference type="SAM" id="Phobius"/>
    </source>
</evidence>
<reference evidence="2" key="2">
    <citation type="submission" date="2023-05" db="EMBL/GenBank/DDBJ databases">
        <authorList>
            <consortium name="Lawrence Berkeley National Laboratory"/>
            <person name="Steindorff A."/>
            <person name="Hensen N."/>
            <person name="Bonometti L."/>
            <person name="Westerberg I."/>
            <person name="Brannstrom I.O."/>
            <person name="Guillou S."/>
            <person name="Cros-Aarteil S."/>
            <person name="Calhoun S."/>
            <person name="Haridas S."/>
            <person name="Kuo A."/>
            <person name="Mondo S."/>
            <person name="Pangilinan J."/>
            <person name="Riley R."/>
            <person name="Labutti K."/>
            <person name="Andreopoulos B."/>
            <person name="Lipzen A."/>
            <person name="Chen C."/>
            <person name="Yanf M."/>
            <person name="Daum C."/>
            <person name="Ng V."/>
            <person name="Clum A."/>
            <person name="Ohm R."/>
            <person name="Martin F."/>
            <person name="Silar P."/>
            <person name="Natvig D."/>
            <person name="Lalanne C."/>
            <person name="Gautier V."/>
            <person name="Ament-Velasquez S.L."/>
            <person name="Kruys A."/>
            <person name="Hutchinson M.I."/>
            <person name="Powell A.J."/>
            <person name="Barry K."/>
            <person name="Miller A.N."/>
            <person name="Grigoriev I.V."/>
            <person name="Debuchy R."/>
            <person name="Gladieux P."/>
            <person name="Thoren M.H."/>
            <person name="Johannesson H."/>
        </authorList>
    </citation>
    <scope>NUCLEOTIDE SEQUENCE</scope>
    <source>
        <strain evidence="2">CBS 508.74</strain>
    </source>
</reference>
<keyword evidence="1" id="KW-0472">Membrane</keyword>
<dbReference type="EMBL" id="MU853338">
    <property type="protein sequence ID" value="KAK4113664.1"/>
    <property type="molecule type" value="Genomic_DNA"/>
</dbReference>